<accession>A0A5R9FZS3</accession>
<dbReference type="GO" id="GO:0004674">
    <property type="term" value="F:protein serine/threonine kinase activity"/>
    <property type="evidence" value="ECO:0007669"/>
    <property type="project" value="UniProtKB-KW"/>
</dbReference>
<evidence type="ECO:0000313" key="5">
    <source>
        <dbReference type="Proteomes" id="UP000305906"/>
    </source>
</evidence>
<name>A0A5R9FZS3_9ACTN</name>
<feature type="region of interest" description="Disordered" evidence="2">
    <location>
        <begin position="143"/>
        <end position="184"/>
    </location>
</feature>
<keyword evidence="1" id="KW-0808">Transferase</keyword>
<feature type="domain" description="Histidine kinase/HSP90-like ATPase" evidence="3">
    <location>
        <begin position="21"/>
        <end position="124"/>
    </location>
</feature>
<dbReference type="RefSeq" id="WP_138044136.1">
    <property type="nucleotide sequence ID" value="NZ_VBZC01000006.1"/>
</dbReference>
<comment type="caution">
    <text evidence="4">The sequence shown here is derived from an EMBL/GenBank/DDBJ whole genome shotgun (WGS) entry which is preliminary data.</text>
</comment>
<evidence type="ECO:0000259" key="3">
    <source>
        <dbReference type="Pfam" id="PF13581"/>
    </source>
</evidence>
<keyword evidence="4" id="KW-0067">ATP-binding</keyword>
<dbReference type="SUPFAM" id="SSF55874">
    <property type="entry name" value="ATPase domain of HSP90 chaperone/DNA topoisomerase II/histidine kinase"/>
    <property type="match status" value="1"/>
</dbReference>
<dbReference type="InterPro" id="IPR036890">
    <property type="entry name" value="HATPase_C_sf"/>
</dbReference>
<dbReference type="Proteomes" id="UP000305906">
    <property type="component" value="Unassembled WGS sequence"/>
</dbReference>
<evidence type="ECO:0000313" key="4">
    <source>
        <dbReference type="EMBL" id="TLS46768.1"/>
    </source>
</evidence>
<dbReference type="GO" id="GO:0005524">
    <property type="term" value="F:ATP binding"/>
    <property type="evidence" value="ECO:0007669"/>
    <property type="project" value="UniProtKB-KW"/>
</dbReference>
<evidence type="ECO:0000256" key="2">
    <source>
        <dbReference type="SAM" id="MobiDB-lite"/>
    </source>
</evidence>
<dbReference type="Pfam" id="PF13581">
    <property type="entry name" value="HATPase_c_2"/>
    <property type="match status" value="1"/>
</dbReference>
<gene>
    <name evidence="4" type="ORF">FE633_06480</name>
</gene>
<sequence length="184" mass="19820">MNKEKSTQLDTPTRHFSVLLSPTPRGARLARLLGTEWLRNWDLPYGVTEAAEQLVAELAANAASHGRLPGRDFRLALLASSETLRIEVTDTRGDDLPCHRPASPDTESGRGLLLVEALADRWGVELGPVPRKTVWAELDLAPHPPEPDAVCSGGPGALPKEPREGKTPHQAPPLPPTAHAHSGE</sequence>
<dbReference type="EMBL" id="VBZC01000006">
    <property type="protein sequence ID" value="TLS46768.1"/>
    <property type="molecule type" value="Genomic_DNA"/>
</dbReference>
<reference evidence="4 5" key="1">
    <citation type="submission" date="2019-05" db="EMBL/GenBank/DDBJ databases">
        <title>Streptomyces sp. NEAU-C151, a novel actinomycete isolated from soil.</title>
        <authorList>
            <person name="Han L."/>
            <person name="Jiang H."/>
        </authorList>
    </citation>
    <scope>NUCLEOTIDE SEQUENCE [LARGE SCALE GENOMIC DNA]</scope>
    <source>
        <strain evidence="4 5">NEAU-C151</strain>
    </source>
</reference>
<keyword evidence="1" id="KW-0418">Kinase</keyword>
<dbReference type="Gene3D" id="3.30.565.10">
    <property type="entry name" value="Histidine kinase-like ATPase, C-terminal domain"/>
    <property type="match status" value="1"/>
</dbReference>
<keyword evidence="5" id="KW-1185">Reference proteome</keyword>
<keyword evidence="4" id="KW-0547">Nucleotide-binding</keyword>
<dbReference type="CDD" id="cd16936">
    <property type="entry name" value="HATPase_RsbW-like"/>
    <property type="match status" value="1"/>
</dbReference>
<dbReference type="AlphaFoldDB" id="A0A5R9FZS3"/>
<evidence type="ECO:0000256" key="1">
    <source>
        <dbReference type="ARBA" id="ARBA00022527"/>
    </source>
</evidence>
<dbReference type="InterPro" id="IPR003594">
    <property type="entry name" value="HATPase_dom"/>
</dbReference>
<dbReference type="InterPro" id="IPR050267">
    <property type="entry name" value="Anti-sigma-factor_SerPK"/>
</dbReference>
<keyword evidence="1" id="KW-0723">Serine/threonine-protein kinase</keyword>
<dbReference type="PANTHER" id="PTHR35526:SF3">
    <property type="entry name" value="ANTI-SIGMA-F FACTOR RSBW"/>
    <property type="match status" value="1"/>
</dbReference>
<dbReference type="PANTHER" id="PTHR35526">
    <property type="entry name" value="ANTI-SIGMA-F FACTOR RSBW-RELATED"/>
    <property type="match status" value="1"/>
</dbReference>
<organism evidence="4 5">
    <name type="scientific">Streptomyces montanus</name>
    <dbReference type="NCBI Taxonomy" id="2580423"/>
    <lineage>
        <taxon>Bacteria</taxon>
        <taxon>Bacillati</taxon>
        <taxon>Actinomycetota</taxon>
        <taxon>Actinomycetes</taxon>
        <taxon>Kitasatosporales</taxon>
        <taxon>Streptomycetaceae</taxon>
        <taxon>Streptomyces</taxon>
    </lineage>
</organism>
<protein>
    <submittedName>
        <fullName evidence="4">ATP-binding protein</fullName>
    </submittedName>
</protein>
<proteinExistence type="predicted"/>